<name>A0A918UG93_9ACTN</name>
<dbReference type="AlphaFoldDB" id="A0A918UG93"/>
<dbReference type="PRINTS" id="PR00364">
    <property type="entry name" value="DISEASERSIST"/>
</dbReference>
<dbReference type="Pfam" id="PF13424">
    <property type="entry name" value="TPR_12"/>
    <property type="match status" value="4"/>
</dbReference>
<evidence type="ECO:0000313" key="3">
    <source>
        <dbReference type="Proteomes" id="UP000622166"/>
    </source>
</evidence>
<dbReference type="InterPro" id="IPR011990">
    <property type="entry name" value="TPR-like_helical_dom_sf"/>
</dbReference>
<dbReference type="EMBL" id="BMVW01000003">
    <property type="protein sequence ID" value="GGZ03455.1"/>
    <property type="molecule type" value="Genomic_DNA"/>
</dbReference>
<dbReference type="PANTHER" id="PTHR10098">
    <property type="entry name" value="RAPSYN-RELATED"/>
    <property type="match status" value="1"/>
</dbReference>
<reference evidence="2" key="2">
    <citation type="submission" date="2020-09" db="EMBL/GenBank/DDBJ databases">
        <authorList>
            <person name="Sun Q."/>
            <person name="Ohkuma M."/>
        </authorList>
    </citation>
    <scope>NUCLEOTIDE SEQUENCE</scope>
    <source>
        <strain evidence="2">JCM 4815</strain>
    </source>
</reference>
<dbReference type="InterPro" id="IPR019734">
    <property type="entry name" value="TPR_rpt"/>
</dbReference>
<dbReference type="PANTHER" id="PTHR10098:SF108">
    <property type="entry name" value="TETRATRICOPEPTIDE REPEAT PROTEIN 28"/>
    <property type="match status" value="1"/>
</dbReference>
<evidence type="ECO:0008006" key="4">
    <source>
        <dbReference type="Google" id="ProtNLM"/>
    </source>
</evidence>
<evidence type="ECO:0000313" key="2">
    <source>
        <dbReference type="EMBL" id="GGZ03455.1"/>
    </source>
</evidence>
<dbReference type="PROSITE" id="PS50005">
    <property type="entry name" value="TPR"/>
    <property type="match status" value="1"/>
</dbReference>
<dbReference type="Gene3D" id="3.40.50.300">
    <property type="entry name" value="P-loop containing nucleotide triphosphate hydrolases"/>
    <property type="match status" value="1"/>
</dbReference>
<dbReference type="SMART" id="SM00028">
    <property type="entry name" value="TPR"/>
    <property type="match status" value="10"/>
</dbReference>
<dbReference type="Gene3D" id="1.25.40.10">
    <property type="entry name" value="Tetratricopeptide repeat domain"/>
    <property type="match status" value="2"/>
</dbReference>
<comment type="caution">
    <text evidence="2">The sequence shown here is derived from an EMBL/GenBank/DDBJ whole genome shotgun (WGS) entry which is preliminary data.</text>
</comment>
<dbReference type="GO" id="GO:0043531">
    <property type="term" value="F:ADP binding"/>
    <property type="evidence" value="ECO:0007669"/>
    <property type="project" value="InterPro"/>
</dbReference>
<organism evidence="2 3">
    <name type="scientific">Streptomyces poonensis</name>
    <dbReference type="NCBI Taxonomy" id="68255"/>
    <lineage>
        <taxon>Bacteria</taxon>
        <taxon>Bacillati</taxon>
        <taxon>Actinomycetota</taxon>
        <taxon>Actinomycetes</taxon>
        <taxon>Kitasatosporales</taxon>
        <taxon>Streptomycetaceae</taxon>
        <taxon>Streptomyces</taxon>
    </lineage>
</organism>
<gene>
    <name evidence="2" type="ORF">GCM10010365_22830</name>
</gene>
<protein>
    <recommendedName>
        <fullName evidence="4">Tetratricopeptide repeat protein</fullName>
    </recommendedName>
</protein>
<feature type="repeat" description="TPR" evidence="1">
    <location>
        <begin position="756"/>
        <end position="789"/>
    </location>
</feature>
<dbReference type="RefSeq" id="WP_189857907.1">
    <property type="nucleotide sequence ID" value="NZ_BMVW01000003.1"/>
</dbReference>
<keyword evidence="3" id="KW-1185">Reference proteome</keyword>
<proteinExistence type="predicted"/>
<reference evidence="2" key="1">
    <citation type="journal article" date="2014" name="Int. J. Syst. Evol. Microbiol.">
        <title>Complete genome sequence of Corynebacterium casei LMG S-19264T (=DSM 44701T), isolated from a smear-ripened cheese.</title>
        <authorList>
            <consortium name="US DOE Joint Genome Institute (JGI-PGF)"/>
            <person name="Walter F."/>
            <person name="Albersmeier A."/>
            <person name="Kalinowski J."/>
            <person name="Ruckert C."/>
        </authorList>
    </citation>
    <scope>NUCLEOTIDE SEQUENCE</scope>
    <source>
        <strain evidence="2">JCM 4815</strain>
    </source>
</reference>
<dbReference type="InterPro" id="IPR027417">
    <property type="entry name" value="P-loop_NTPase"/>
</dbReference>
<sequence length="1049" mass="115113">MDPLSMAAGSALVRVMATDEWTLARDGVVALWRQAHPERAEEVGRDLEVLRGQVVQAREAKDPDTEQALEGAWRVQLQQLLQWNPQAADELRRLLDDRLAPVLDREQRDGAYSVMQHQTVRGGWGVQVGRDYHQGNALPSESMAPPGVSPAVFVRQGVRQAGGTSLTAGRDFHQSTVLEAPAPDRPVVTHGLPPDIAAFTGRESELEYLLATAAPGRVVNIHTVDGMPGIGKTALVTHAAHRLAHRFPDGQFFHDLHAHTPGQTPAEPIDVLAVLLTDLGIDPRNLPATLEGRSALWRDRLTDKKVLLVLDDAAEHAQILPLLPSSPGSLTLITSRARLMAPSDAAPLSLDPLEPGAAAALFTRLAHRTPTGNEIHAVNETVRLCGYLPLAIALLAGHLCHKRKWSIAEFADELATAQNRLGAFVGSDRAVYTAFTLSYQDLTSDQQRLFRRIGLHPGPDIDAYAAAALDDALLSETRHHLEALYIHHLLDETAPGRYQPHDLLRAYARLLTIDTDSADDRAQALSRLLDYYQHTAQTADGHLHITPRHAPPSIPGPMAAPTLSTWADALRWMRTERTNLLACLDAPARDQATRSVHLVAAMASFLRREGPWPQAATLHQRAAVTASGQRDRRSQADALSERGVVRRLTDDYAEASDLQLQALHLYLDIGDRLGQANTLNELGVVRYLTDHYAEASVLLQRSLCLYEDIGDRLGQANTLNELGVVRRLTDHYAEASQFQQRAQHLYEDVGDRLGQASTLNELGVVRRLTDHYAEASDLLQRALRLYEDIGDRLGQANTLNRLGVVRYLMGDCKEAYVLSQQARILYQDLGSPLGQANALNRLGVVRRLIGDYTEASCLQQQARELCQGVGSRVGQANALNELGVVRYLMGDFERASHLLQQARNMYQGLGDRLGQASTLNHLGIVRRLTGDLEEASVLLQQAQDLYQGLGSRLGQAEVMNSLGRLSAVSQEPHEGRARHQQALRLAREIHSPLEEARALEGSARCLALTGDRAAAVEELGQAIDIYRRIDAARTKPAAEHLAHLKAEGA</sequence>
<dbReference type="SUPFAM" id="SSF52540">
    <property type="entry name" value="P-loop containing nucleoside triphosphate hydrolases"/>
    <property type="match status" value="1"/>
</dbReference>
<accession>A0A918UG93</accession>
<dbReference type="Proteomes" id="UP000622166">
    <property type="component" value="Unassembled WGS sequence"/>
</dbReference>
<dbReference type="SUPFAM" id="SSF48452">
    <property type="entry name" value="TPR-like"/>
    <property type="match status" value="3"/>
</dbReference>
<evidence type="ECO:0000256" key="1">
    <source>
        <dbReference type="PROSITE-ProRule" id="PRU00339"/>
    </source>
</evidence>
<keyword evidence="1" id="KW-0802">TPR repeat</keyword>